<accession>A0A2B8BGZ4</accession>
<evidence type="ECO:0000259" key="2">
    <source>
        <dbReference type="Pfam" id="PF13203"/>
    </source>
</evidence>
<dbReference type="RefSeq" id="WP_098736605.1">
    <property type="nucleotide sequence ID" value="NZ_PDKW01000040.1"/>
</dbReference>
<feature type="domain" description="Putative metallopeptidase" evidence="2">
    <location>
        <begin position="215"/>
        <end position="464"/>
    </location>
</feature>
<reference evidence="4" key="1">
    <citation type="submission" date="2017-10" db="EMBL/GenBank/DDBJ databases">
        <authorList>
            <person name="Kravchenko I.K."/>
            <person name="Grouzdev D.S."/>
        </authorList>
    </citation>
    <scope>NUCLEOTIDE SEQUENCE [LARGE SCALE GENOMIC DNA]</scope>
    <source>
        <strain evidence="4">B2</strain>
    </source>
</reference>
<dbReference type="OrthoDB" id="9761650at2"/>
<protein>
    <submittedName>
        <fullName evidence="3">Peptidase</fullName>
    </submittedName>
</protein>
<evidence type="ECO:0000256" key="1">
    <source>
        <dbReference type="SAM" id="MobiDB-lite"/>
    </source>
</evidence>
<organism evidence="3 4">
    <name type="scientific">Azospirillum palustre</name>
    <dbReference type="NCBI Taxonomy" id="2044885"/>
    <lineage>
        <taxon>Bacteria</taxon>
        <taxon>Pseudomonadati</taxon>
        <taxon>Pseudomonadota</taxon>
        <taxon>Alphaproteobacteria</taxon>
        <taxon>Rhodospirillales</taxon>
        <taxon>Azospirillaceae</taxon>
        <taxon>Azospirillum</taxon>
    </lineage>
</organism>
<sequence length="603" mass="66347">MGKRRGADKAVSDPATLAFQEGVALLAAHPLTAPLLHMAHVIRSKDRPWPYGSAAWCVVTPAGDIVCNPTRRGSPQDWGRAVAHALLHLGMEHFQEKANPRLWNAACDVVVRRLLDGFGIWSDAGGTPVDLTLIPDAGEAELYDWMVAEGCPDGVWALGTAGPHPDMVDAPVERWRAKIRWADLFVDGMREAVQRAVAVAGGRILQLDAKTERVSTAEEARRWFIDRFPLLGAIAAAFRIVEDPVACRSLDVSVAAISDMAGEIYVNPAHGLSPEELRFVMAHELLHAALRHLARRRGRDAFLWNVACDYVVNGWLLEMAVGAMPAGLLYDPQLQGMSAETVYDRLCGDLRRARKLATLRGAGLCDMLEERRSGQPPGSGDWTDLDAFYRRALMDGLELHRERGRGTIPAGLIEEIRALAHPPLEWDVELARWFDERFSPIETVRSFARPSRRQAGTPDIPRPSRRPAFGTVEDRTFGVLLDSSGSMDRILLGKALGAIASYATAKDVRHVRVVFCDAAAYDQGYLDVVEIASRLTVRGRGGTVLQPGIDLLEEAEDFPKDAPLLVITDGECDRLTIRRDHALLIPAGRPLPFAPRGPVFRVR</sequence>
<feature type="region of interest" description="Disordered" evidence="1">
    <location>
        <begin position="449"/>
        <end position="468"/>
    </location>
</feature>
<proteinExistence type="predicted"/>
<dbReference type="PANTHER" id="PTHR38730:SF1">
    <property type="entry name" value="SLL7028 PROTEIN"/>
    <property type="match status" value="1"/>
</dbReference>
<evidence type="ECO:0000313" key="3">
    <source>
        <dbReference type="EMBL" id="PGH57155.1"/>
    </source>
</evidence>
<dbReference type="Pfam" id="PF13203">
    <property type="entry name" value="DUF2201_N"/>
    <property type="match status" value="1"/>
</dbReference>
<gene>
    <name evidence="3" type="ORF">CRT60_11795</name>
</gene>
<dbReference type="Proteomes" id="UP000225379">
    <property type="component" value="Unassembled WGS sequence"/>
</dbReference>
<comment type="caution">
    <text evidence="3">The sequence shown here is derived from an EMBL/GenBank/DDBJ whole genome shotgun (WGS) entry which is preliminary data.</text>
</comment>
<dbReference type="EMBL" id="PDKW01000040">
    <property type="protein sequence ID" value="PGH57155.1"/>
    <property type="molecule type" value="Genomic_DNA"/>
</dbReference>
<dbReference type="PANTHER" id="PTHR38730">
    <property type="entry name" value="SLL7028 PROTEIN"/>
    <property type="match status" value="1"/>
</dbReference>
<dbReference type="AlphaFoldDB" id="A0A2B8BGZ4"/>
<evidence type="ECO:0000313" key="4">
    <source>
        <dbReference type="Proteomes" id="UP000225379"/>
    </source>
</evidence>
<keyword evidence="4" id="KW-1185">Reference proteome</keyword>
<name>A0A2B8BGZ4_9PROT</name>
<dbReference type="InterPro" id="IPR025154">
    <property type="entry name" value="Put_metallopeptidase_dom"/>
</dbReference>